<dbReference type="EC" id="2.3.1.-" evidence="4"/>
<keyword evidence="5" id="KW-1185">Reference proteome</keyword>
<keyword evidence="1 4" id="KW-0808">Transferase</keyword>
<dbReference type="RefSeq" id="WP_311341543.1">
    <property type="nucleotide sequence ID" value="NZ_JAVRHS010000014.1"/>
</dbReference>
<dbReference type="InterPro" id="IPR051159">
    <property type="entry name" value="Hexapeptide_acetyltransf"/>
</dbReference>
<evidence type="ECO:0000256" key="1">
    <source>
        <dbReference type="ARBA" id="ARBA00022679"/>
    </source>
</evidence>
<comment type="caution">
    <text evidence="4">The sequence shown here is derived from an EMBL/GenBank/DDBJ whole genome shotgun (WGS) entry which is preliminary data.</text>
</comment>
<dbReference type="InterPro" id="IPR011004">
    <property type="entry name" value="Trimer_LpxA-like_sf"/>
</dbReference>
<dbReference type="EMBL" id="JAVRHS010000014">
    <property type="protein sequence ID" value="MDT0576968.1"/>
    <property type="molecule type" value="Genomic_DNA"/>
</dbReference>
<keyword evidence="2" id="KW-0677">Repeat</keyword>
<gene>
    <name evidence="4" type="ORF">RM533_12400</name>
</gene>
<dbReference type="Proteomes" id="UP001259803">
    <property type="component" value="Unassembled WGS sequence"/>
</dbReference>
<dbReference type="Pfam" id="PF00132">
    <property type="entry name" value="Hexapep"/>
    <property type="match status" value="1"/>
</dbReference>
<sequence length="186" mass="19819">MAAAGGPDARLPAWRRTAARYMVPRIFASVWWYMRHGALVSRSSRVQLGGDITFGKGAVVKPYTIIQTSGGKVMFGHNCRISSFNHIAAGNADVIVGNDVRTGSHVAIIGTTREYGQRDRLIHKQGYKDKGITIGSDVLIGAHSVLVDGCVIGKGAVIGVGSVVTGKVEPYAIIFGAPAKQIFARR</sequence>
<organism evidence="4 5">
    <name type="scientific">Croceicoccus esteveae</name>
    <dbReference type="NCBI Taxonomy" id="3075597"/>
    <lineage>
        <taxon>Bacteria</taxon>
        <taxon>Pseudomonadati</taxon>
        <taxon>Pseudomonadota</taxon>
        <taxon>Alphaproteobacteria</taxon>
        <taxon>Sphingomonadales</taxon>
        <taxon>Erythrobacteraceae</taxon>
        <taxon>Croceicoccus</taxon>
    </lineage>
</organism>
<dbReference type="Gene3D" id="2.160.10.10">
    <property type="entry name" value="Hexapeptide repeat proteins"/>
    <property type="match status" value="1"/>
</dbReference>
<accession>A0ABU2ZK37</accession>
<dbReference type="CDD" id="cd04647">
    <property type="entry name" value="LbH_MAT_like"/>
    <property type="match status" value="1"/>
</dbReference>
<evidence type="ECO:0000313" key="4">
    <source>
        <dbReference type="EMBL" id="MDT0576968.1"/>
    </source>
</evidence>
<dbReference type="PANTHER" id="PTHR23416">
    <property type="entry name" value="SIALIC ACID SYNTHASE-RELATED"/>
    <property type="match status" value="1"/>
</dbReference>
<dbReference type="GO" id="GO:0016746">
    <property type="term" value="F:acyltransferase activity"/>
    <property type="evidence" value="ECO:0007669"/>
    <property type="project" value="UniProtKB-KW"/>
</dbReference>
<evidence type="ECO:0000256" key="3">
    <source>
        <dbReference type="ARBA" id="ARBA00023315"/>
    </source>
</evidence>
<reference evidence="4 5" key="1">
    <citation type="submission" date="2023-09" db="EMBL/GenBank/DDBJ databases">
        <authorList>
            <person name="Rey-Velasco X."/>
        </authorList>
    </citation>
    <scope>NUCLEOTIDE SEQUENCE [LARGE SCALE GENOMIC DNA]</scope>
    <source>
        <strain evidence="4 5">F390</strain>
    </source>
</reference>
<dbReference type="SUPFAM" id="SSF51161">
    <property type="entry name" value="Trimeric LpxA-like enzymes"/>
    <property type="match status" value="1"/>
</dbReference>
<dbReference type="InterPro" id="IPR018357">
    <property type="entry name" value="Hexapep_transf_CS"/>
</dbReference>
<proteinExistence type="predicted"/>
<evidence type="ECO:0000256" key="2">
    <source>
        <dbReference type="ARBA" id="ARBA00022737"/>
    </source>
</evidence>
<protein>
    <submittedName>
        <fullName evidence="4">Acyltransferase</fullName>
        <ecNumber evidence="4">2.3.1.-</ecNumber>
    </submittedName>
</protein>
<evidence type="ECO:0000313" key="5">
    <source>
        <dbReference type="Proteomes" id="UP001259803"/>
    </source>
</evidence>
<keyword evidence="3 4" id="KW-0012">Acyltransferase</keyword>
<dbReference type="InterPro" id="IPR001451">
    <property type="entry name" value="Hexapep"/>
</dbReference>
<name>A0ABU2ZK37_9SPHN</name>
<dbReference type="PROSITE" id="PS00101">
    <property type="entry name" value="HEXAPEP_TRANSFERASES"/>
    <property type="match status" value="1"/>
</dbReference>